<dbReference type="Gene3D" id="3.30.565.10">
    <property type="entry name" value="Histidine kinase-like ATPase, C-terminal domain"/>
    <property type="match status" value="1"/>
</dbReference>
<dbReference type="SUPFAM" id="SSF55874">
    <property type="entry name" value="ATPase domain of HSP90 chaperone/DNA topoisomerase II/histidine kinase"/>
    <property type="match status" value="1"/>
</dbReference>
<keyword evidence="1" id="KW-0472">Membrane</keyword>
<dbReference type="GO" id="GO:0000155">
    <property type="term" value="F:phosphorelay sensor kinase activity"/>
    <property type="evidence" value="ECO:0007669"/>
    <property type="project" value="InterPro"/>
</dbReference>
<dbReference type="Proteomes" id="UP000481852">
    <property type="component" value="Unassembled WGS sequence"/>
</dbReference>
<reference evidence="3 4" key="1">
    <citation type="submission" date="2019-08" db="EMBL/GenBank/DDBJ databases">
        <title>In-depth cultivation of the pig gut microbiome towards novel bacterial diversity and tailored functional studies.</title>
        <authorList>
            <person name="Wylensek D."/>
            <person name="Hitch T.C.A."/>
            <person name="Clavel T."/>
        </authorList>
    </citation>
    <scope>NUCLEOTIDE SEQUENCE [LARGE SCALE GENOMIC DNA]</scope>
    <source>
        <strain evidence="3 4">Oil+RF-744-WCA-WT-11</strain>
    </source>
</reference>
<dbReference type="PANTHER" id="PTHR34220">
    <property type="entry name" value="SENSOR HISTIDINE KINASE YPDA"/>
    <property type="match status" value="1"/>
</dbReference>
<feature type="transmembrane region" description="Helical" evidence="1">
    <location>
        <begin position="12"/>
        <end position="34"/>
    </location>
</feature>
<comment type="caution">
    <text evidence="3">The sequence shown here is derived from an EMBL/GenBank/DDBJ whole genome shotgun (WGS) entry which is preliminary data.</text>
</comment>
<dbReference type="AlphaFoldDB" id="A0A6L5X160"/>
<name>A0A6L5X160_9FIRM</name>
<evidence type="ECO:0000313" key="4">
    <source>
        <dbReference type="Proteomes" id="UP000481852"/>
    </source>
</evidence>
<organism evidence="3 4">
    <name type="scientific">Porcincola intestinalis</name>
    <dbReference type="NCBI Taxonomy" id="2606632"/>
    <lineage>
        <taxon>Bacteria</taxon>
        <taxon>Bacillati</taxon>
        <taxon>Bacillota</taxon>
        <taxon>Clostridia</taxon>
        <taxon>Lachnospirales</taxon>
        <taxon>Lachnospiraceae</taxon>
        <taxon>Porcincola</taxon>
    </lineage>
</organism>
<dbReference type="RefSeq" id="WP_154523275.1">
    <property type="nucleotide sequence ID" value="NZ_VULZ01000002.1"/>
</dbReference>
<dbReference type="EMBL" id="VULZ01000002">
    <property type="protein sequence ID" value="MSS14139.1"/>
    <property type="molecule type" value="Genomic_DNA"/>
</dbReference>
<evidence type="ECO:0000259" key="2">
    <source>
        <dbReference type="SMART" id="SM00387"/>
    </source>
</evidence>
<feature type="domain" description="Histidine kinase/HSP90-like ATPase" evidence="2">
    <location>
        <begin position="218"/>
        <end position="336"/>
    </location>
</feature>
<accession>A0A6L5X160</accession>
<keyword evidence="3" id="KW-0418">Kinase</keyword>
<dbReference type="Pfam" id="PF02518">
    <property type="entry name" value="HATPase_c"/>
    <property type="match status" value="1"/>
</dbReference>
<dbReference type="InterPro" id="IPR003594">
    <property type="entry name" value="HATPase_dom"/>
</dbReference>
<dbReference type="Pfam" id="PF06580">
    <property type="entry name" value="His_kinase"/>
    <property type="match status" value="1"/>
</dbReference>
<protein>
    <submittedName>
        <fullName evidence="3">Sensor histidine kinase</fullName>
    </submittedName>
</protein>
<evidence type="ECO:0000256" key="1">
    <source>
        <dbReference type="SAM" id="Phobius"/>
    </source>
</evidence>
<dbReference type="SMART" id="SM00387">
    <property type="entry name" value="HATPase_c"/>
    <property type="match status" value="1"/>
</dbReference>
<keyword evidence="3" id="KW-0808">Transferase</keyword>
<proteinExistence type="predicted"/>
<sequence>MSEKRTLFYKMQMLLLISLFSMFSVLVCILAVFASDHLKFSVQIILLCFLACTIWILIYDITIIFPEYHYYIKLCRRFRDGQIYQDYIDHIGGLFPILKDDISRLDMLLDRQNTMQLSTKQAEFLALQNQINPHFLYNTLDSIRGDALAAGVESIANVAEALSTFFRYTITETRNLVTIQEELDNVNNYFIIQQYRFGDKLSMNIEIEDDPQLILGMQCPKLFLQPIIENSILHGLEGKTDNGVLTIHIELVDQDLHINVIDNGSGIPEDILDELNRSLGRVSVGAIVEAKGKHSGIALKNVCRRIKLLFGEQYGIHISSIVDIGTKIEVVLPSTAKS</sequence>
<dbReference type="PANTHER" id="PTHR34220:SF7">
    <property type="entry name" value="SENSOR HISTIDINE KINASE YPDA"/>
    <property type="match status" value="1"/>
</dbReference>
<keyword evidence="1" id="KW-1133">Transmembrane helix</keyword>
<dbReference type="GO" id="GO:0016020">
    <property type="term" value="C:membrane"/>
    <property type="evidence" value="ECO:0007669"/>
    <property type="project" value="InterPro"/>
</dbReference>
<dbReference type="InterPro" id="IPR010559">
    <property type="entry name" value="Sig_transdc_His_kin_internal"/>
</dbReference>
<dbReference type="InterPro" id="IPR050640">
    <property type="entry name" value="Bact_2-comp_sensor_kinase"/>
</dbReference>
<dbReference type="InterPro" id="IPR036890">
    <property type="entry name" value="HATPase_C_sf"/>
</dbReference>
<gene>
    <name evidence="3" type="ORF">FYJ35_03620</name>
</gene>
<evidence type="ECO:0000313" key="3">
    <source>
        <dbReference type="EMBL" id="MSS14139.1"/>
    </source>
</evidence>
<keyword evidence="1" id="KW-0812">Transmembrane</keyword>
<feature type="transmembrane region" description="Helical" evidence="1">
    <location>
        <begin position="40"/>
        <end position="59"/>
    </location>
</feature>
<keyword evidence="4" id="KW-1185">Reference proteome</keyword>